<sequence length="41" mass="5015">MIFYKFIKYDKMNPISRRNFLSDFKKGKSLIRKGSARFRIL</sequence>
<proteinExistence type="predicted"/>
<gene>
    <name evidence="1" type="ORF">LEP1GSC047_2401</name>
</gene>
<reference evidence="1 2" key="1">
    <citation type="submission" date="2013-05" db="EMBL/GenBank/DDBJ databases">
        <authorList>
            <person name="Harkins D.M."/>
            <person name="Durkin A.S."/>
            <person name="Brinkac L.M."/>
            <person name="Haft D.H."/>
            <person name="Selengut J.D."/>
            <person name="Sanka R."/>
            <person name="DePew J."/>
            <person name="Purushe J."/>
            <person name="Hartskeerl R.A."/>
            <person name="Ahmed A."/>
            <person name="van der Linden H."/>
            <person name="Goris M.G.A."/>
            <person name="Vinetz J.M."/>
            <person name="Sutton G.G."/>
            <person name="Nierman W.C."/>
            <person name="Fouts D.E."/>
        </authorList>
    </citation>
    <scope>NUCLEOTIDE SEQUENCE [LARGE SCALE GENOMIC DNA]</scope>
    <source>
        <strain evidence="1 2">10</strain>
    </source>
</reference>
<dbReference type="EMBL" id="AHMM02000006">
    <property type="protein sequence ID" value="EQA38470.1"/>
    <property type="molecule type" value="Genomic_DNA"/>
</dbReference>
<dbReference type="AlphaFoldDB" id="V6HNK5"/>
<protein>
    <submittedName>
        <fullName evidence="1">Uncharacterized protein</fullName>
    </submittedName>
</protein>
<accession>V6HNK5</accession>
<evidence type="ECO:0000313" key="2">
    <source>
        <dbReference type="Proteomes" id="UP000018719"/>
    </source>
</evidence>
<dbReference type="Proteomes" id="UP000018719">
    <property type="component" value="Unassembled WGS sequence"/>
</dbReference>
<comment type="caution">
    <text evidence="1">The sequence shown here is derived from an EMBL/GenBank/DDBJ whole genome shotgun (WGS) entry which is preliminary data.</text>
</comment>
<evidence type="ECO:0000313" key="1">
    <source>
        <dbReference type="EMBL" id="EQA38470.1"/>
    </source>
</evidence>
<name>V6HNK5_9LEPT</name>
<organism evidence="1 2">
    <name type="scientific">Leptospira inadai serovar Lyme str. 10</name>
    <dbReference type="NCBI Taxonomy" id="1049790"/>
    <lineage>
        <taxon>Bacteria</taxon>
        <taxon>Pseudomonadati</taxon>
        <taxon>Spirochaetota</taxon>
        <taxon>Spirochaetia</taxon>
        <taxon>Leptospirales</taxon>
        <taxon>Leptospiraceae</taxon>
        <taxon>Leptospira</taxon>
    </lineage>
</organism>